<keyword evidence="3" id="KW-0732">Signal</keyword>
<dbReference type="HAMAP" id="MF_00050">
    <property type="entry name" value="EF_Ts"/>
    <property type="match status" value="1"/>
</dbReference>
<dbReference type="CDD" id="cd14275">
    <property type="entry name" value="UBA_EF-Ts"/>
    <property type="match status" value="1"/>
</dbReference>
<dbReference type="SUPFAM" id="SSF54713">
    <property type="entry name" value="Elongation factor Ts (EF-Ts), dimerisation domain"/>
    <property type="match status" value="1"/>
</dbReference>
<feature type="compositionally biased region" description="Low complexity" evidence="2">
    <location>
        <begin position="41"/>
        <end position="51"/>
    </location>
</feature>
<dbReference type="Proteomes" id="UP000218231">
    <property type="component" value="Unassembled WGS sequence"/>
</dbReference>
<dbReference type="EMBL" id="LIAE01009215">
    <property type="protein sequence ID" value="PAV70768.1"/>
    <property type="molecule type" value="Genomic_DNA"/>
</dbReference>
<dbReference type="Pfam" id="PF01593">
    <property type="entry name" value="Amino_oxidase"/>
    <property type="match status" value="2"/>
</dbReference>
<evidence type="ECO:0000256" key="3">
    <source>
        <dbReference type="SAM" id="SignalP"/>
    </source>
</evidence>
<evidence type="ECO:0000313" key="6">
    <source>
        <dbReference type="Proteomes" id="UP000218231"/>
    </source>
</evidence>
<dbReference type="Gene3D" id="3.50.50.60">
    <property type="entry name" value="FAD/NAD(P)-binding domain"/>
    <property type="match status" value="2"/>
</dbReference>
<dbReference type="PANTHER" id="PTHR10742:SF407">
    <property type="entry name" value="AMINE OXIDASE DOMAIN-CONTAINING PROTEIN"/>
    <property type="match status" value="1"/>
</dbReference>
<gene>
    <name evidence="5" type="ORF">WR25_05400</name>
</gene>
<feature type="region of interest" description="Disordered" evidence="2">
    <location>
        <begin position="25"/>
        <end position="51"/>
    </location>
</feature>
<dbReference type="Pfam" id="PF25025">
    <property type="entry name" value="EF-Ts_N"/>
    <property type="match status" value="1"/>
</dbReference>
<feature type="domain" description="Amine oxidase" evidence="4">
    <location>
        <begin position="63"/>
        <end position="139"/>
    </location>
</feature>
<dbReference type="InterPro" id="IPR002937">
    <property type="entry name" value="Amino_oxidase"/>
</dbReference>
<name>A0A2A2KA04_9BILA</name>
<comment type="similarity">
    <text evidence="1">Belongs to the EF-Ts family.</text>
</comment>
<dbReference type="SUPFAM" id="SSF46934">
    <property type="entry name" value="UBA-like"/>
    <property type="match status" value="1"/>
</dbReference>
<evidence type="ECO:0000256" key="1">
    <source>
        <dbReference type="HAMAP-Rule" id="MF_03135"/>
    </source>
</evidence>
<dbReference type="PANTHER" id="PTHR10742">
    <property type="entry name" value="FLAVIN MONOAMINE OXIDASE"/>
    <property type="match status" value="1"/>
</dbReference>
<dbReference type="STRING" id="2018661.A0A2A2KA04"/>
<accession>A0A2A2KA04</accession>
<dbReference type="InterPro" id="IPR050281">
    <property type="entry name" value="Flavin_monoamine_oxidase"/>
</dbReference>
<protein>
    <recommendedName>
        <fullName evidence="1">Elongation factor Ts, mitochondrial</fullName>
        <shortName evidence="1">EF-Ts</shortName>
        <shortName evidence="1">EF-TsMt</shortName>
    </recommendedName>
</protein>
<comment type="function">
    <text evidence="1">Associates with the EF-Tu.GDP complex and induces the exchange of GDP to GTP. It remains bound to the aminoacyl-tRNA.EF-Tu.GTP complex up to the GTP hydrolysis stage on the ribosome.</text>
</comment>
<keyword evidence="1" id="KW-0251">Elongation factor</keyword>
<sequence>MHISPVTTLLLSSLPIFVSPQAATSDSLRDHPKNTAPHCGSSLNIPSSSSVSSTNVAIVGGGLAGLAAASQLQKAGINFTLFEGSNRLGGRVFPIQYEDGYLQHGAEYINGENNELFSIAKREGLLDEVVADNYLFDETTKIAVNGQFVNDTELKALQHFVSLFEKMAYKEAEGPASHKSIAARFWKTFKPYCDEVIITLSDNQTSAFDHVIVTCSLGYLKKHHRSLFNPSLPTIKQQAIQHMGFGRNMKIFVEFEHSWWPEDLDALVTNMPKNSTVLSDEIVSFQRLSWNQKIMVIWLGPEAVLKMENVEEYSVKEAILKELQRLMPEAKIAPVRRIIWHNWNSDELICGSYSFLTPQAVQDHDDILKDIISMLRRSLGRLWSMPAALGQFSTAAPAETQKIDKEALSKLRKRTGYSFVNCKKALLQCGPDNLAEAEKWLRDNAAKEGWAKAAKLSSRETTQGLVGLQAEGNVATLVELSCETDFVARGESFKNLVFLLCLIF</sequence>
<dbReference type="InterPro" id="IPR036402">
    <property type="entry name" value="EF-Ts_dimer_sf"/>
</dbReference>
<dbReference type="EMBL" id="LIAE01009215">
    <property type="protein sequence ID" value="PAV70767.1"/>
    <property type="molecule type" value="Genomic_DNA"/>
</dbReference>
<evidence type="ECO:0000313" key="5">
    <source>
        <dbReference type="EMBL" id="PAV70767.1"/>
    </source>
</evidence>
<keyword evidence="6" id="KW-1185">Reference proteome</keyword>
<dbReference type="OrthoDB" id="5046242at2759"/>
<dbReference type="InterPro" id="IPR036188">
    <property type="entry name" value="FAD/NAD-bd_sf"/>
</dbReference>
<dbReference type="GO" id="GO:0046592">
    <property type="term" value="F:polyamine oxidase activity"/>
    <property type="evidence" value="ECO:0007669"/>
    <property type="project" value="TreeGrafter"/>
</dbReference>
<evidence type="ECO:0000256" key="2">
    <source>
        <dbReference type="SAM" id="MobiDB-lite"/>
    </source>
</evidence>
<dbReference type="AlphaFoldDB" id="A0A2A2KA04"/>
<dbReference type="GO" id="GO:0003746">
    <property type="term" value="F:translation elongation factor activity"/>
    <property type="evidence" value="ECO:0007669"/>
    <property type="project" value="UniProtKB-UniRule"/>
</dbReference>
<dbReference type="PROSITE" id="PS01126">
    <property type="entry name" value="EF_TS_1"/>
    <property type="match status" value="1"/>
</dbReference>
<dbReference type="SUPFAM" id="SSF51905">
    <property type="entry name" value="FAD/NAD(P)-binding domain"/>
    <property type="match status" value="1"/>
</dbReference>
<dbReference type="GO" id="GO:0005739">
    <property type="term" value="C:mitochondrion"/>
    <property type="evidence" value="ECO:0007669"/>
    <property type="project" value="UniProtKB-SubCell"/>
</dbReference>
<keyword evidence="1" id="KW-0496">Mitochondrion</keyword>
<dbReference type="PROSITE" id="PS01127">
    <property type="entry name" value="EF_TS_2"/>
    <property type="match status" value="1"/>
</dbReference>
<dbReference type="Gene3D" id="3.30.479.20">
    <property type="entry name" value="Elongation factor Ts, dimerisation domain"/>
    <property type="match status" value="1"/>
</dbReference>
<reference evidence="5 6" key="1">
    <citation type="journal article" date="2017" name="Curr. Biol.">
        <title>Genome architecture and evolution of a unichromosomal asexual nematode.</title>
        <authorList>
            <person name="Fradin H."/>
            <person name="Zegar C."/>
            <person name="Gutwein M."/>
            <person name="Lucas J."/>
            <person name="Kovtun M."/>
            <person name="Corcoran D."/>
            <person name="Baugh L.R."/>
            <person name="Kiontke K."/>
            <person name="Gunsalus K."/>
            <person name="Fitch D.H."/>
            <person name="Piano F."/>
        </authorList>
    </citation>
    <scope>NUCLEOTIDE SEQUENCE [LARGE SCALE GENOMIC DNA]</scope>
    <source>
        <strain evidence="5">PF1309</strain>
    </source>
</reference>
<dbReference type="PRINTS" id="PR00419">
    <property type="entry name" value="ADXRDTASE"/>
</dbReference>
<dbReference type="Gene3D" id="1.10.8.10">
    <property type="entry name" value="DNA helicase RuvA subunit, C-terminal domain"/>
    <property type="match status" value="1"/>
</dbReference>
<dbReference type="SUPFAM" id="SSF54373">
    <property type="entry name" value="FAD-linked reductases, C-terminal domain"/>
    <property type="match status" value="1"/>
</dbReference>
<evidence type="ECO:0000259" key="4">
    <source>
        <dbReference type="Pfam" id="PF01593"/>
    </source>
</evidence>
<proteinExistence type="inferred from homology"/>
<feature type="signal peptide" evidence="3">
    <location>
        <begin position="1"/>
        <end position="25"/>
    </location>
</feature>
<keyword evidence="1" id="KW-0648">Protein biosynthesis</keyword>
<comment type="caution">
    <text evidence="5">The sequence shown here is derived from an EMBL/GenBank/DDBJ whole genome shotgun (WGS) entry which is preliminary data.</text>
</comment>
<dbReference type="InterPro" id="IPR018101">
    <property type="entry name" value="Transl_elong_Ts_CS"/>
</dbReference>
<comment type="subcellular location">
    <subcellularLocation>
        <location evidence="1">Mitochondrion</location>
    </subcellularLocation>
</comment>
<dbReference type="InterPro" id="IPR009060">
    <property type="entry name" value="UBA-like_sf"/>
</dbReference>
<feature type="chain" id="PRO_5013507819" description="Elongation factor Ts, mitochondrial" evidence="3">
    <location>
        <begin position="26"/>
        <end position="504"/>
    </location>
</feature>
<dbReference type="InterPro" id="IPR001816">
    <property type="entry name" value="Transl_elong_EFTs/EF1B"/>
</dbReference>
<organism evidence="5 6">
    <name type="scientific">Diploscapter pachys</name>
    <dbReference type="NCBI Taxonomy" id="2018661"/>
    <lineage>
        <taxon>Eukaryota</taxon>
        <taxon>Metazoa</taxon>
        <taxon>Ecdysozoa</taxon>
        <taxon>Nematoda</taxon>
        <taxon>Chromadorea</taxon>
        <taxon>Rhabditida</taxon>
        <taxon>Rhabditina</taxon>
        <taxon>Rhabditomorpha</taxon>
        <taxon>Rhabditoidea</taxon>
        <taxon>Rhabditidae</taxon>
        <taxon>Diploscapter</taxon>
    </lineage>
</organism>
<feature type="domain" description="Amine oxidase" evidence="4">
    <location>
        <begin position="194"/>
        <end position="363"/>
    </location>
</feature>